<comment type="caution">
    <text evidence="1">The sequence shown here is derived from an EMBL/GenBank/DDBJ whole genome shotgun (WGS) entry which is preliminary data.</text>
</comment>
<dbReference type="Proteomes" id="UP000188836">
    <property type="component" value="Unassembled WGS sequence"/>
</dbReference>
<reference evidence="1 2" key="1">
    <citation type="journal article" date="2016" name="Antonie Van Leeuwenhoek">
        <title>Nocardia donostiensis sp. nov., isolated from human respiratory specimens.</title>
        <authorList>
            <person name="Ercibengoa M."/>
            <person name="Bell M."/>
            <person name="Marimon J.M."/>
            <person name="Humrighouse B."/>
            <person name="Klenk H.P."/>
            <person name="Potter G."/>
            <person name="Perez-Trallero E."/>
        </authorList>
    </citation>
    <scope>NUCLEOTIDE SEQUENCE [LARGE SCALE GENOMIC DNA]</scope>
    <source>
        <strain evidence="1 2">X1655</strain>
    </source>
</reference>
<evidence type="ECO:0000313" key="1">
    <source>
        <dbReference type="EMBL" id="ONM48694.1"/>
    </source>
</evidence>
<dbReference type="EMBL" id="MUMY01000008">
    <property type="protein sequence ID" value="ONM48694.1"/>
    <property type="molecule type" value="Genomic_DNA"/>
</dbReference>
<dbReference type="AlphaFoldDB" id="A0A1W0B5H6"/>
<sequence>MAAFDVVLDGVATSLLEAPSPAAGLSVVVATADSEVVDGSAAPGEDDAEHCATPIIVATTTPTNPTIALNLVQ</sequence>
<proteinExistence type="predicted"/>
<gene>
    <name evidence="1" type="ORF">B0T46_11750</name>
</gene>
<accession>A0A1W0B5H6</accession>
<evidence type="ECO:0000313" key="2">
    <source>
        <dbReference type="Proteomes" id="UP000188836"/>
    </source>
</evidence>
<dbReference type="RefSeq" id="WP_077116606.1">
    <property type="nucleotide sequence ID" value="NZ_LOKT01000002.1"/>
</dbReference>
<keyword evidence="2" id="KW-1185">Reference proteome</keyword>
<organism evidence="1 2">
    <name type="scientific">Nocardia donostiensis</name>
    <dbReference type="NCBI Taxonomy" id="1538463"/>
    <lineage>
        <taxon>Bacteria</taxon>
        <taxon>Bacillati</taxon>
        <taxon>Actinomycetota</taxon>
        <taxon>Actinomycetes</taxon>
        <taxon>Mycobacteriales</taxon>
        <taxon>Nocardiaceae</taxon>
        <taxon>Nocardia</taxon>
    </lineage>
</organism>
<name>A0A1W0B5H6_9NOCA</name>
<protein>
    <submittedName>
        <fullName evidence="1">Uncharacterized protein</fullName>
    </submittedName>
</protein>